<comment type="caution">
    <text evidence="2">The sequence shown here is derived from an EMBL/GenBank/DDBJ whole genome shotgun (WGS) entry which is preliminary data.</text>
</comment>
<keyword evidence="1" id="KW-0175">Coiled coil</keyword>
<protein>
    <recommendedName>
        <fullName evidence="3">Xylulose kinase-1</fullName>
    </recommendedName>
</protein>
<feature type="coiled-coil region" evidence="1">
    <location>
        <begin position="277"/>
        <end position="304"/>
    </location>
</feature>
<sequence length="613" mass="69090">MSSLFTDTHNMVAILAKSNAAEGFEQIIDFLSRSFIHYALTVNPHIYVSCIKQFWNTASVKHSDDVTRLQALVNRTKIVISEDVIREILQLDDAEGMVCLPNEEIFAVLAQMGYEKPSTKLNFYKAFFSSQKINFSKYIFDSLVRNVDSSSKFYMYPWFIQLIIQNQLGDLSTHTTRYISPALTQKVFANMRWIGKGFLGVETPLSEGMLADREITLEGIAEEQVQADDAVAAAVQETVVEDVANEAIPSTPTLLILPSPPSHDIPSSSQAQILDTCSALTRRVKNLEHDKAAQKLEIIKLKAKDVFNQGRMIDDLDKDEGIELVVDQVKDAETAENKGRHAAKQAEKQAEIYHLDLDHPSKVLSMQEDDSEVQEVVEVVTTAKLITEVVTVATSQVSAASATISAAKPSIPAVSPTVIAAYTRRRKVVIIRDPEEELSSKTLAETPKLKDKDKGILIETSKPIKEKDQIELDAEYARKLNEEINKDHEKINKDINWDAAIDHANKNLRRITMFDVNMRFLFKSREEMEEEDREVLKSINETPAQKAAKRRKLNEEAQEVEDLKKHLEVVNDEDDDVFTEATPLARKVPVVDYQIVLINNKPRFKIIIADGTH</sequence>
<evidence type="ECO:0008006" key="3">
    <source>
        <dbReference type="Google" id="ProtNLM"/>
    </source>
</evidence>
<dbReference type="EMBL" id="BKCJ010461606">
    <property type="protein sequence ID" value="GFA64824.1"/>
    <property type="molecule type" value="Genomic_DNA"/>
</dbReference>
<accession>A0A699JXS9</accession>
<reference evidence="2" key="1">
    <citation type="journal article" date="2019" name="Sci. Rep.">
        <title>Draft genome of Tanacetum cinerariifolium, the natural source of mosquito coil.</title>
        <authorList>
            <person name="Yamashiro T."/>
            <person name="Shiraishi A."/>
            <person name="Satake H."/>
            <person name="Nakayama K."/>
        </authorList>
    </citation>
    <scope>NUCLEOTIDE SEQUENCE</scope>
</reference>
<name>A0A699JXS9_TANCI</name>
<gene>
    <name evidence="2" type="ORF">Tci_636796</name>
</gene>
<evidence type="ECO:0000256" key="1">
    <source>
        <dbReference type="SAM" id="Coils"/>
    </source>
</evidence>
<organism evidence="2">
    <name type="scientific">Tanacetum cinerariifolium</name>
    <name type="common">Dalmatian daisy</name>
    <name type="synonym">Chrysanthemum cinerariifolium</name>
    <dbReference type="NCBI Taxonomy" id="118510"/>
    <lineage>
        <taxon>Eukaryota</taxon>
        <taxon>Viridiplantae</taxon>
        <taxon>Streptophyta</taxon>
        <taxon>Embryophyta</taxon>
        <taxon>Tracheophyta</taxon>
        <taxon>Spermatophyta</taxon>
        <taxon>Magnoliopsida</taxon>
        <taxon>eudicotyledons</taxon>
        <taxon>Gunneridae</taxon>
        <taxon>Pentapetalae</taxon>
        <taxon>asterids</taxon>
        <taxon>campanulids</taxon>
        <taxon>Asterales</taxon>
        <taxon>Asteraceae</taxon>
        <taxon>Asteroideae</taxon>
        <taxon>Anthemideae</taxon>
        <taxon>Anthemidinae</taxon>
        <taxon>Tanacetum</taxon>
    </lineage>
</organism>
<dbReference type="AlphaFoldDB" id="A0A699JXS9"/>
<feature type="coiled-coil region" evidence="1">
    <location>
        <begin position="546"/>
        <end position="573"/>
    </location>
</feature>
<evidence type="ECO:0000313" key="2">
    <source>
        <dbReference type="EMBL" id="GFA64824.1"/>
    </source>
</evidence>
<proteinExistence type="predicted"/>